<feature type="domain" description="Carrier" evidence="1">
    <location>
        <begin position="1"/>
        <end position="79"/>
    </location>
</feature>
<accession>A0ABN6MUH9</accession>
<keyword evidence="3" id="KW-1185">Reference proteome</keyword>
<sequence>MKIQDRVRQFVVENFYVADPAEITDDTLLVSSGYVDSTGMLEVIAFLEAEFGIRVHDQETTPENLESIARIAAFVARKRHLAPA</sequence>
<dbReference type="Gene3D" id="1.10.1200.10">
    <property type="entry name" value="ACP-like"/>
    <property type="match status" value="1"/>
</dbReference>
<reference evidence="3" key="1">
    <citation type="journal article" date="2022" name="Int. J. Syst. Evol. Microbiol.">
        <title>Anaeromyxobacter oryzae sp. nov., Anaeromyxobacter diazotrophicus sp. nov. and Anaeromyxobacter paludicola sp. nov., isolated from paddy soils.</title>
        <authorList>
            <person name="Itoh H."/>
            <person name="Xu Z."/>
            <person name="Mise K."/>
            <person name="Masuda Y."/>
            <person name="Ushijima N."/>
            <person name="Hayakawa C."/>
            <person name="Shiratori Y."/>
            <person name="Senoo K."/>
        </authorList>
    </citation>
    <scope>NUCLEOTIDE SEQUENCE [LARGE SCALE GENOMIC DNA]</scope>
    <source>
        <strain evidence="3">Red232</strain>
    </source>
</reference>
<name>A0ABN6MUH9_9BACT</name>
<evidence type="ECO:0000313" key="3">
    <source>
        <dbReference type="Proteomes" id="UP001162891"/>
    </source>
</evidence>
<dbReference type="InterPro" id="IPR009081">
    <property type="entry name" value="PP-bd_ACP"/>
</dbReference>
<dbReference type="Proteomes" id="UP001162891">
    <property type="component" value="Chromosome"/>
</dbReference>
<dbReference type="EMBL" id="AP025591">
    <property type="protein sequence ID" value="BDG04632.1"/>
    <property type="molecule type" value="Genomic_DNA"/>
</dbReference>
<evidence type="ECO:0000313" key="2">
    <source>
        <dbReference type="EMBL" id="BDG04632.1"/>
    </source>
</evidence>
<organism evidence="2 3">
    <name type="scientific">Anaeromyxobacter oryzae</name>
    <dbReference type="NCBI Taxonomy" id="2918170"/>
    <lineage>
        <taxon>Bacteria</taxon>
        <taxon>Pseudomonadati</taxon>
        <taxon>Myxococcota</taxon>
        <taxon>Myxococcia</taxon>
        <taxon>Myxococcales</taxon>
        <taxon>Cystobacterineae</taxon>
        <taxon>Anaeromyxobacteraceae</taxon>
        <taxon>Anaeromyxobacter</taxon>
    </lineage>
</organism>
<proteinExistence type="predicted"/>
<evidence type="ECO:0000259" key="1">
    <source>
        <dbReference type="PROSITE" id="PS50075"/>
    </source>
</evidence>
<dbReference type="SUPFAM" id="SSF47336">
    <property type="entry name" value="ACP-like"/>
    <property type="match status" value="1"/>
</dbReference>
<gene>
    <name evidence="2" type="ORF">AMOR_36280</name>
</gene>
<dbReference type="RefSeq" id="WP_248353071.1">
    <property type="nucleotide sequence ID" value="NZ_AP025591.1"/>
</dbReference>
<dbReference type="InterPro" id="IPR036736">
    <property type="entry name" value="ACP-like_sf"/>
</dbReference>
<protein>
    <submittedName>
        <fullName evidence="2">Acyl carrier protein</fullName>
    </submittedName>
</protein>
<dbReference type="PROSITE" id="PS50075">
    <property type="entry name" value="CARRIER"/>
    <property type="match status" value="1"/>
</dbReference>